<evidence type="ECO:0000256" key="2">
    <source>
        <dbReference type="SAM" id="Phobius"/>
    </source>
</evidence>
<proteinExistence type="predicted"/>
<feature type="transmembrane region" description="Helical" evidence="2">
    <location>
        <begin position="190"/>
        <end position="214"/>
    </location>
</feature>
<feature type="transmembrane region" description="Helical" evidence="2">
    <location>
        <begin position="135"/>
        <end position="156"/>
    </location>
</feature>
<dbReference type="AlphaFoldDB" id="A0AB39UN70"/>
<feature type="transmembrane region" description="Helical" evidence="2">
    <location>
        <begin position="277"/>
        <end position="297"/>
    </location>
</feature>
<feature type="transmembrane region" description="Helical" evidence="2">
    <location>
        <begin position="382"/>
        <end position="401"/>
    </location>
</feature>
<evidence type="ECO:0000313" key="5">
    <source>
        <dbReference type="EMBL" id="XDS50590.1"/>
    </source>
</evidence>
<feature type="transmembrane region" description="Helical" evidence="2">
    <location>
        <begin position="226"/>
        <end position="250"/>
    </location>
</feature>
<evidence type="ECO:0000313" key="3">
    <source>
        <dbReference type="EMBL" id="XDS45848.1"/>
    </source>
</evidence>
<feature type="transmembrane region" description="Helical" evidence="2">
    <location>
        <begin position="349"/>
        <end position="370"/>
    </location>
</feature>
<feature type="transmembrane region" description="Helical" evidence="2">
    <location>
        <begin position="91"/>
        <end position="110"/>
    </location>
</feature>
<keyword evidence="2" id="KW-0472">Membrane</keyword>
<evidence type="ECO:0008006" key="6">
    <source>
        <dbReference type="Google" id="ProtNLM"/>
    </source>
</evidence>
<feature type="transmembrane region" description="Helical" evidence="2">
    <location>
        <begin position="317"/>
        <end position="337"/>
    </location>
</feature>
<gene>
    <name evidence="5" type="ORF">QN062_09465</name>
    <name evidence="4" type="ORF">QN216_03670</name>
    <name evidence="3" type="ORF">QN217_06775</name>
</gene>
<dbReference type="RefSeq" id="WP_369341554.1">
    <property type="nucleotide sequence ID" value="NZ_CP129675.1"/>
</dbReference>
<evidence type="ECO:0000256" key="1">
    <source>
        <dbReference type="SAM" id="MobiDB-lite"/>
    </source>
</evidence>
<dbReference type="KEGG" id="bfk:QN062_09465"/>
<protein>
    <recommendedName>
        <fullName evidence="6">ABC transporter permease</fullName>
    </recommendedName>
</protein>
<accession>A0AB39UN70</accession>
<name>A0AB39UN70_9BIFI</name>
<sequence>MTTPASTEASMIPSSSGRHPVSRGRGAVKAPLQFISKALLWHDLKGLWALSLLGAAVMVISGPIAVLLTPSAGHAQPGILRITVQDGNPGFLAYQLLAPMVFALASFTYLDSSGRVSIMHSLPLTRGTVYRTKTMAGLILLYAPHLIAALSLLPFMRFGFHGLMSGGQLNLDGQGVDDAGMLLSPNYADLLRWFIVSSVMMLFVFGTTVLAATITGNLGIGLLMTLFINVIVPVLYLLTLLVLHLFLYGFSMESVDSAAWMHPLIDLGMNGDRISPAHLSLFVVVGVGLLCLAMLAYRRLKSEHAGNNVMFASAKTITTVLVTFVGSCLAGSIIQTLQQSDINALADHTMFFLGVVFASPVIFIITSMIVNGTVKVFTRRNLRRFGTFVVIIAIYCSFTTWDITGYERRIPAAREVASVSLPNQSSMTLPYAGSYYWNSIRLKDTQSINDARAFHQEIIDRSKDPRYASLFTSTSSEDGASGNSDQTSECNACYAQSSDYITFDYHLTDRKSQTRNYQVYGKYLLSSPAYRRLIDDPEYRSATSIETIGYRNIESASLSDTFGESIDGNAGSVDLSSKDARTLAKLLDEDYRSLSDTDLASMVVDYSSTGKIESKRLLLGFNFELHTSGSDNGEPSSFYYGITKQYTRSIAWLKAQGLYDTMVAASMK</sequence>
<organism evidence="5">
    <name type="scientific">Bifidobacterium fermentum</name>
    <dbReference type="NCBI Taxonomy" id="3059035"/>
    <lineage>
        <taxon>Bacteria</taxon>
        <taxon>Bacillati</taxon>
        <taxon>Actinomycetota</taxon>
        <taxon>Actinomycetes</taxon>
        <taxon>Bifidobacteriales</taxon>
        <taxon>Bifidobacteriaceae</taxon>
        <taxon>Bifidobacterium</taxon>
    </lineage>
</organism>
<feature type="region of interest" description="Disordered" evidence="1">
    <location>
        <begin position="1"/>
        <end position="24"/>
    </location>
</feature>
<reference evidence="5" key="1">
    <citation type="submission" date="2023-07" db="EMBL/GenBank/DDBJ databases">
        <title>Bifidobacterium aquikefiriaerophilum sp. nov. and Bifidobacterium eccum sp. nov., isolated from water kefir.</title>
        <authorList>
            <person name="Breselge S."/>
            <person name="Bellassi P."/>
            <person name="Barcenilla C."/>
            <person name="Alvarez-Ordonez A."/>
            <person name="Morelli L."/>
            <person name="Cotter P.D."/>
        </authorList>
    </citation>
    <scope>NUCLEOTIDE SEQUENCE</scope>
    <source>
        <strain evidence="5">WK012_4_13</strain>
        <strain evidence="4">WK013_4_14</strain>
        <strain evidence="3">WK048_4_13</strain>
    </source>
</reference>
<evidence type="ECO:0000313" key="4">
    <source>
        <dbReference type="EMBL" id="XDS49370.1"/>
    </source>
</evidence>
<dbReference type="EMBL" id="CP129683">
    <property type="protein sequence ID" value="XDS50590.1"/>
    <property type="molecule type" value="Genomic_DNA"/>
</dbReference>
<keyword evidence="2" id="KW-0812">Transmembrane</keyword>
<feature type="transmembrane region" description="Helical" evidence="2">
    <location>
        <begin position="47"/>
        <end position="71"/>
    </location>
</feature>
<feature type="compositionally biased region" description="Polar residues" evidence="1">
    <location>
        <begin position="1"/>
        <end position="17"/>
    </location>
</feature>
<dbReference type="EMBL" id="CP129682">
    <property type="protein sequence ID" value="XDS49370.1"/>
    <property type="molecule type" value="Genomic_DNA"/>
</dbReference>
<keyword evidence="2" id="KW-1133">Transmembrane helix</keyword>
<dbReference type="EMBL" id="CP129675">
    <property type="protein sequence ID" value="XDS45848.1"/>
    <property type="molecule type" value="Genomic_DNA"/>
</dbReference>